<dbReference type="Pfam" id="PF25917">
    <property type="entry name" value="BSH_RND"/>
    <property type="match status" value="1"/>
</dbReference>
<name>A0A7Y1MS61_9PSED</name>
<keyword evidence="3" id="KW-1133">Transmembrane helix</keyword>
<dbReference type="Gene3D" id="1.10.287.470">
    <property type="entry name" value="Helix hairpin bin"/>
    <property type="match status" value="1"/>
</dbReference>
<sequence length="383" mass="41818">MNQAVEPATLRSTSGLMARHRRVLLTGASLVTLLGVGLFAGYWWQVGRFLEETDDAYVRADWVAVSPRIAGYVAQVLVEDNQPVKAGDVLVRLDDRDFIEQLRSTQARLLQARAAATARQSSLHTLDARLDEQQQRIAQAEAALHSSEAEAQRARLDFLRYRDLVDQQIATRERLETASAGQAKALAAVTQARAQVARQQAQCQVLQARRQQAQARIAESQARVGEAQANLALAQNALNDTAIRAPFDGVVGQRKVRRQQYVMPGLPLLAVVPVEQAYVIANYKETQLQHMAPGQSVDIAVDSFAGQRWRGEVESIAPGSGAVFALLPPDNATGNFTKIVQRFPVKIRLVEDEANAPAILPGMSVIATVDTRPASQQDRAHGG</sequence>
<feature type="transmembrane region" description="Helical" evidence="3">
    <location>
        <begin position="23"/>
        <end position="44"/>
    </location>
</feature>
<dbReference type="EMBL" id="JAAQYP010000032">
    <property type="protein sequence ID" value="NNA97253.1"/>
    <property type="molecule type" value="Genomic_DNA"/>
</dbReference>
<evidence type="ECO:0000256" key="1">
    <source>
        <dbReference type="ARBA" id="ARBA00009477"/>
    </source>
</evidence>
<evidence type="ECO:0000256" key="3">
    <source>
        <dbReference type="SAM" id="Phobius"/>
    </source>
</evidence>
<evidence type="ECO:0000259" key="4">
    <source>
        <dbReference type="Pfam" id="PF25917"/>
    </source>
</evidence>
<keyword evidence="3" id="KW-0812">Transmembrane</keyword>
<dbReference type="Gene3D" id="2.40.30.170">
    <property type="match status" value="1"/>
</dbReference>
<evidence type="ECO:0000313" key="5">
    <source>
        <dbReference type="EMBL" id="NNA97253.1"/>
    </source>
</evidence>
<keyword evidence="3" id="KW-0472">Membrane</keyword>
<gene>
    <name evidence="5" type="ORF">HBO33_18970</name>
</gene>
<keyword evidence="2" id="KW-0175">Coiled coil</keyword>
<dbReference type="SUPFAM" id="SSF111369">
    <property type="entry name" value="HlyD-like secretion proteins"/>
    <property type="match status" value="2"/>
</dbReference>
<dbReference type="InterPro" id="IPR058625">
    <property type="entry name" value="MdtA-like_BSH"/>
</dbReference>
<feature type="coiled-coil region" evidence="2">
    <location>
        <begin position="189"/>
        <end position="237"/>
    </location>
</feature>
<evidence type="ECO:0000313" key="6">
    <source>
        <dbReference type="Proteomes" id="UP000542111"/>
    </source>
</evidence>
<dbReference type="Gene3D" id="2.40.50.100">
    <property type="match status" value="1"/>
</dbReference>
<dbReference type="RefSeq" id="WP_076963957.1">
    <property type="nucleotide sequence ID" value="NZ_CBCRYT010000028.1"/>
</dbReference>
<feature type="coiled-coil region" evidence="2">
    <location>
        <begin position="123"/>
        <end position="157"/>
    </location>
</feature>
<dbReference type="Proteomes" id="UP000542111">
    <property type="component" value="Unassembled WGS sequence"/>
</dbReference>
<reference evidence="5 6" key="1">
    <citation type="journal article" date="2020" name="Front. Microbiol.">
        <title>Genetic Organization of the aprX-lipA2 Operon Affects the Proteolytic Potential of Pseudomonas Species in Milk.</title>
        <authorList>
            <person name="Maier C."/>
            <person name="Huptas C."/>
            <person name="von Neubeck M."/>
            <person name="Scherer S."/>
            <person name="Wenning M."/>
            <person name="Lucking G."/>
        </authorList>
    </citation>
    <scope>NUCLEOTIDE SEQUENCE [LARGE SCALE GENOMIC DNA]</scope>
    <source>
        <strain evidence="5 6">G4779</strain>
    </source>
</reference>
<comment type="similarity">
    <text evidence="1">Belongs to the membrane fusion protein (MFP) (TC 8.A.1) family.</text>
</comment>
<dbReference type="PANTHER" id="PTHR30386">
    <property type="entry name" value="MEMBRANE FUSION SUBUNIT OF EMRAB-TOLC MULTIDRUG EFFLUX PUMP"/>
    <property type="match status" value="1"/>
</dbReference>
<dbReference type="AlphaFoldDB" id="A0A7Y1MS61"/>
<evidence type="ECO:0000256" key="2">
    <source>
        <dbReference type="SAM" id="Coils"/>
    </source>
</evidence>
<dbReference type="PRINTS" id="PR01490">
    <property type="entry name" value="RTXTOXIND"/>
</dbReference>
<proteinExistence type="inferred from homology"/>
<organism evidence="5 6">
    <name type="scientific">Pseudomonas gessardii</name>
    <dbReference type="NCBI Taxonomy" id="78544"/>
    <lineage>
        <taxon>Bacteria</taxon>
        <taxon>Pseudomonadati</taxon>
        <taxon>Pseudomonadota</taxon>
        <taxon>Gammaproteobacteria</taxon>
        <taxon>Pseudomonadales</taxon>
        <taxon>Pseudomonadaceae</taxon>
        <taxon>Pseudomonas</taxon>
    </lineage>
</organism>
<accession>A0A7Y1MS61</accession>
<dbReference type="OrthoDB" id="9811754at2"/>
<dbReference type="PANTHER" id="PTHR30386:SF24">
    <property type="entry name" value="MULTIDRUG RESISTANCE EFFLUX PUMP"/>
    <property type="match status" value="1"/>
</dbReference>
<protein>
    <submittedName>
        <fullName evidence="5">HlyD family secretion protein</fullName>
    </submittedName>
</protein>
<comment type="caution">
    <text evidence="5">The sequence shown here is derived from an EMBL/GenBank/DDBJ whole genome shotgun (WGS) entry which is preliminary data.</text>
</comment>
<dbReference type="GeneID" id="70100590"/>
<dbReference type="InterPro" id="IPR050739">
    <property type="entry name" value="MFP"/>
</dbReference>
<feature type="domain" description="Multidrug resistance protein MdtA-like barrel-sandwich hybrid" evidence="4">
    <location>
        <begin position="63"/>
        <end position="271"/>
    </location>
</feature>